<dbReference type="InterPro" id="IPR045247">
    <property type="entry name" value="Oye-like"/>
</dbReference>
<feature type="domain" description="NADH:flavin oxidoreductase/NADH oxidase N-terminal" evidence="1">
    <location>
        <begin position="10"/>
        <end position="234"/>
    </location>
</feature>
<dbReference type="SUPFAM" id="SSF51395">
    <property type="entry name" value="FMN-linked oxidoreductases"/>
    <property type="match status" value="1"/>
</dbReference>
<evidence type="ECO:0000313" key="3">
    <source>
        <dbReference type="Proteomes" id="UP000799118"/>
    </source>
</evidence>
<evidence type="ECO:0000259" key="1">
    <source>
        <dbReference type="Pfam" id="PF00724"/>
    </source>
</evidence>
<proteinExistence type="predicted"/>
<dbReference type="OrthoDB" id="276546at2759"/>
<dbReference type="Pfam" id="PF00724">
    <property type="entry name" value="Oxidored_FMN"/>
    <property type="match status" value="1"/>
</dbReference>
<evidence type="ECO:0000313" key="2">
    <source>
        <dbReference type="EMBL" id="KAE9397658.1"/>
    </source>
</evidence>
<name>A0A6A4HJM6_9AGAR</name>
<dbReference type="Gene3D" id="3.20.20.70">
    <property type="entry name" value="Aldolase class I"/>
    <property type="match status" value="1"/>
</dbReference>
<gene>
    <name evidence="2" type="ORF">BT96DRAFT_957848</name>
</gene>
<dbReference type="Proteomes" id="UP000799118">
    <property type="component" value="Unassembled WGS sequence"/>
</dbReference>
<dbReference type="GO" id="GO:0010181">
    <property type="term" value="F:FMN binding"/>
    <property type="evidence" value="ECO:0007669"/>
    <property type="project" value="InterPro"/>
</dbReference>
<sequence>MSAARASTPNLFAPIKVGTMNLSTRVVMAPLTRLRTNSTFGLLNVVKEYYSQRASTPGTFLISEGTIIGANAAGFPGAPGVWTEEHIAAWKEVVKAVHAKGSYIYLQIAAMGRVADPAVLKAIDPTYEVVSAGDIPMEGGQVPRPMTVEEIQASVKLFVKAAADAVHKAGFDGVELHGANGFLIDQFLQDISNNRTDQYGGSIENRSRYALEVVEAVTKAVGENKTAIRLSPWSRGQFFFDMWSPRPLVVADGYTREKALKAAEREGVLVAFGRDFISNPDLPLRLQGNLPLSAYDRQTFYGGDESGKGYTDYAFINQ</sequence>
<dbReference type="PANTHER" id="PTHR22893:SF91">
    <property type="entry name" value="NADPH DEHYDROGENASE 2-RELATED"/>
    <property type="match status" value="1"/>
</dbReference>
<reference evidence="2" key="1">
    <citation type="journal article" date="2019" name="Environ. Microbiol.">
        <title>Fungal ecological strategies reflected in gene transcription - a case study of two litter decomposers.</title>
        <authorList>
            <person name="Barbi F."/>
            <person name="Kohler A."/>
            <person name="Barry K."/>
            <person name="Baskaran P."/>
            <person name="Daum C."/>
            <person name="Fauchery L."/>
            <person name="Ihrmark K."/>
            <person name="Kuo A."/>
            <person name="LaButti K."/>
            <person name="Lipzen A."/>
            <person name="Morin E."/>
            <person name="Grigoriev I.V."/>
            <person name="Henrissat B."/>
            <person name="Lindahl B."/>
            <person name="Martin F."/>
        </authorList>
    </citation>
    <scope>NUCLEOTIDE SEQUENCE</scope>
    <source>
        <strain evidence="2">JB14</strain>
    </source>
</reference>
<keyword evidence="3" id="KW-1185">Reference proteome</keyword>
<dbReference type="AlphaFoldDB" id="A0A6A4HJM6"/>
<dbReference type="InterPro" id="IPR001155">
    <property type="entry name" value="OxRdtase_FMN_N"/>
</dbReference>
<dbReference type="GO" id="GO:0016491">
    <property type="term" value="F:oxidoreductase activity"/>
    <property type="evidence" value="ECO:0007669"/>
    <property type="project" value="InterPro"/>
</dbReference>
<accession>A0A6A4HJM6</accession>
<dbReference type="EMBL" id="ML769494">
    <property type="protein sequence ID" value="KAE9397658.1"/>
    <property type="molecule type" value="Genomic_DNA"/>
</dbReference>
<organism evidence="2 3">
    <name type="scientific">Gymnopus androsaceus JB14</name>
    <dbReference type="NCBI Taxonomy" id="1447944"/>
    <lineage>
        <taxon>Eukaryota</taxon>
        <taxon>Fungi</taxon>
        <taxon>Dikarya</taxon>
        <taxon>Basidiomycota</taxon>
        <taxon>Agaricomycotina</taxon>
        <taxon>Agaricomycetes</taxon>
        <taxon>Agaricomycetidae</taxon>
        <taxon>Agaricales</taxon>
        <taxon>Marasmiineae</taxon>
        <taxon>Omphalotaceae</taxon>
        <taxon>Gymnopus</taxon>
    </lineage>
</organism>
<dbReference type="InterPro" id="IPR013785">
    <property type="entry name" value="Aldolase_TIM"/>
</dbReference>
<protein>
    <submittedName>
        <fullName evidence="2">FMN-linked oxidoreductase</fullName>
    </submittedName>
</protein>
<dbReference type="PANTHER" id="PTHR22893">
    <property type="entry name" value="NADH OXIDOREDUCTASE-RELATED"/>
    <property type="match status" value="1"/>
</dbReference>